<dbReference type="InterPro" id="IPR029056">
    <property type="entry name" value="Ribokinase-like"/>
</dbReference>
<accession>A0A853F6G0</accession>
<name>A0A853F6G0_9GAMM</name>
<gene>
    <name evidence="1" type="ORF">H0A76_12760</name>
</gene>
<dbReference type="EMBL" id="JACCHT010000008">
    <property type="protein sequence ID" value="NYT28641.1"/>
    <property type="molecule type" value="Genomic_DNA"/>
</dbReference>
<proteinExistence type="predicted"/>
<comment type="caution">
    <text evidence="1">The sequence shown here is derived from an EMBL/GenBank/DDBJ whole genome shotgun (WGS) entry which is preliminary data.</text>
</comment>
<dbReference type="AlphaFoldDB" id="A0A853F6G0"/>
<evidence type="ECO:0000313" key="1">
    <source>
        <dbReference type="EMBL" id="NYT28641.1"/>
    </source>
</evidence>
<dbReference type="Gene3D" id="3.40.1190.20">
    <property type="match status" value="1"/>
</dbReference>
<evidence type="ECO:0000313" key="2">
    <source>
        <dbReference type="Proteomes" id="UP000568751"/>
    </source>
</evidence>
<organism evidence="1 2">
    <name type="scientific">Candidatus Thiodubiliella endoseptemdiera</name>
    <dbReference type="NCBI Taxonomy" id="2738886"/>
    <lineage>
        <taxon>Bacteria</taxon>
        <taxon>Pseudomonadati</taxon>
        <taxon>Pseudomonadota</taxon>
        <taxon>Gammaproteobacteria</taxon>
        <taxon>Candidatus Pseudothioglobaceae</taxon>
        <taxon>Candidatus Thiodubiliella</taxon>
    </lineage>
</organism>
<sequence>MKPNYAFPGAMSESHQNKVSDVSVADIGIVSPDGRDGMIQHAQQFSDAHIPFIFAQVRNADVLRRGVITLY</sequence>
<reference evidence="1 2" key="1">
    <citation type="submission" date="2020-05" db="EMBL/GenBank/DDBJ databases">
        <title>Horizontal transmission and recombination maintain forever young bacterial symbiont genomes.</title>
        <authorList>
            <person name="Russell S.L."/>
            <person name="Pepper-Tunick E."/>
            <person name="Svedberg J."/>
            <person name="Byrne A."/>
            <person name="Ruelas Castillo J."/>
            <person name="Vollmers C."/>
            <person name="Beinart R.A."/>
            <person name="Corbett-Detig R."/>
        </authorList>
    </citation>
    <scope>NUCLEOTIDE SEQUENCE [LARGE SCALE GENOMIC DNA]</scope>
    <source>
        <strain evidence="1">455</strain>
    </source>
</reference>
<dbReference type="Proteomes" id="UP000568751">
    <property type="component" value="Unassembled WGS sequence"/>
</dbReference>
<dbReference type="GO" id="GO:0003824">
    <property type="term" value="F:catalytic activity"/>
    <property type="evidence" value="ECO:0007669"/>
    <property type="project" value="UniProtKB-ARBA"/>
</dbReference>
<protein>
    <submittedName>
        <fullName evidence="1">Uncharacterized protein</fullName>
    </submittedName>
</protein>